<dbReference type="PROSITE" id="PS50245">
    <property type="entry name" value="CAP_GLY_2"/>
    <property type="match status" value="1"/>
</dbReference>
<dbReference type="Pfam" id="PF01302">
    <property type="entry name" value="CAP_GLY"/>
    <property type="match status" value="1"/>
</dbReference>
<proteinExistence type="inferred from homology"/>
<evidence type="ECO:0000256" key="8">
    <source>
        <dbReference type="ARBA" id="ARBA00023212"/>
    </source>
</evidence>
<evidence type="ECO:0000256" key="4">
    <source>
        <dbReference type="ARBA" id="ARBA00022490"/>
    </source>
</evidence>
<comment type="subcellular location">
    <subcellularLocation>
        <location evidence="1">Cytoplasm</location>
        <location evidence="1">Cytoskeleton</location>
    </subcellularLocation>
</comment>
<feature type="domain" description="CAP-Gly" evidence="11">
    <location>
        <begin position="25"/>
        <end position="67"/>
    </location>
</feature>
<keyword evidence="4" id="KW-0963">Cytoplasm</keyword>
<evidence type="ECO:0000256" key="2">
    <source>
        <dbReference type="ARBA" id="ARBA00011010"/>
    </source>
</evidence>
<feature type="compositionally biased region" description="Pro residues" evidence="10">
    <location>
        <begin position="140"/>
        <end position="157"/>
    </location>
</feature>
<accession>A0ABN7SV56</accession>
<dbReference type="SUPFAM" id="SSF74924">
    <property type="entry name" value="Cap-Gly domain"/>
    <property type="match status" value="1"/>
</dbReference>
<evidence type="ECO:0000256" key="10">
    <source>
        <dbReference type="SAM" id="MobiDB-lite"/>
    </source>
</evidence>
<name>A0ABN7SV56_OIKDI</name>
<sequence>MGVEVGQRVSIPSKDVGNGTVAFVGETEFAKGVWIGIILDEQKGKNNGSIQGTTYFTCEPNYGMFVREQLVAPPSDGASAVKTAPTPSAGAMKPPSRPASRLSMMAEKRKSLAPKASTPKISRDPSLEKKAAAKAASPPKESPPKPAPEKQPSPAKEPAPVEAPKLQASPPKSSSIQSLQEITEQQNKIAELEKENAELQASVKDWKDKTDLLVAKRRQDREALKDAERNRIQLQSFEEFKVRIMEQNKEKLRELDSMRKSKEELQAEFDQFREDMAESSETIEMLTLDKEMAEEAAEIARSEVEDMKIRLEEAETDLELLRAEAESANETVSGDGESVTPLQLRIKDDEIQRLKDAIVKIRDLNAEEKQAAARALKQSKSDQEELALAKKLQQKFEDANKALQEELIELKEQVDLALGSEEMVENLTIRVLDLEEKLQEEKERADDLEELHELDAEMGEVAREKELELREENDIINSRLRDATRLLEAERAHSIDLQETIKKFRHAVTVQKDEIEQYKEQSSRGEGDGQAEVSYTTEATAAVLTERVLERRHHSTQVELDLRKLESDLLAAHVNMLQMFLPHGFKTRGGDADGVKIELLIRRLSAKARIIQTEVMDKFDLEGATGDPAQTETDIWAAELVDILETLRGYTETFTGILHDCSIDTWKRVATLYHELVPHEAVLDYFIDLVRRDALDETISLLNLQKSLGFIAHVHGVHFAREQDDAAGFILRLSRRGLTLSNRLGVTTARLQNLVLPGQELSDPAKLLTDIIARLPSLRQTFRRIQRLSPDEKHGVMDQDQRSSARDAIHQISIISEFLQYWANTTHSQAINLEQKHLPEKQLHDASIQACNKVYGPGNEGLASVKGSIQSSFQCIAKINSRLQEGDFHVNKAAESLEPAVKRRAAEISTQSPEELQLHMEDKDTVIKELKQALRIKSDETEQLQLKADMLESRSSRANMKSEEASRKLENELKETKELLLKKEKEFEKTCETYRAELTSVKDEKNNLQSQRKNWLSQNKSNMIERLGFSSPKSPTITSASVNDSPLLAEQILSLSRSVSCLQKKLARSEGRSLSKRVSTLQPLPKLNINSPDLVDLSHKIESAAAPLLRPVSLVKVGQPQPAMLRLAGDLAQRAKSAKVLPSLESELRNAIAKADGATVKTKTGQEFPTKIFNQAWDGKGSLSAEILSSKPDAPMKNIFLDDDQFRSFSQLLQPAF</sequence>
<evidence type="ECO:0000259" key="11">
    <source>
        <dbReference type="PROSITE" id="PS50245"/>
    </source>
</evidence>
<feature type="coiled-coil region" evidence="9">
    <location>
        <begin position="927"/>
        <end position="1018"/>
    </location>
</feature>
<gene>
    <name evidence="12" type="ORF">OKIOD_LOCUS12346</name>
</gene>
<organism evidence="12 13">
    <name type="scientific">Oikopleura dioica</name>
    <name type="common">Tunicate</name>
    <dbReference type="NCBI Taxonomy" id="34765"/>
    <lineage>
        <taxon>Eukaryota</taxon>
        <taxon>Metazoa</taxon>
        <taxon>Chordata</taxon>
        <taxon>Tunicata</taxon>
        <taxon>Appendicularia</taxon>
        <taxon>Copelata</taxon>
        <taxon>Oikopleuridae</taxon>
        <taxon>Oikopleura</taxon>
    </lineage>
</organism>
<dbReference type="PROSITE" id="PS00845">
    <property type="entry name" value="CAP_GLY_1"/>
    <property type="match status" value="1"/>
</dbReference>
<comment type="similarity">
    <text evidence="2">Belongs to the dynactin 150 kDa subunit family.</text>
</comment>
<evidence type="ECO:0000256" key="6">
    <source>
        <dbReference type="ARBA" id="ARBA00023017"/>
    </source>
</evidence>
<reference evidence="12 13" key="1">
    <citation type="submission" date="2021-04" db="EMBL/GenBank/DDBJ databases">
        <authorList>
            <person name="Bliznina A."/>
        </authorList>
    </citation>
    <scope>NUCLEOTIDE SEQUENCE [LARGE SCALE GENOMIC DNA]</scope>
</reference>
<dbReference type="Proteomes" id="UP001158576">
    <property type="component" value="Chromosome 1"/>
</dbReference>
<keyword evidence="8" id="KW-0206">Cytoskeleton</keyword>
<evidence type="ECO:0000256" key="3">
    <source>
        <dbReference type="ARBA" id="ARBA00016574"/>
    </source>
</evidence>
<feature type="compositionally biased region" description="Polar residues" evidence="10">
    <location>
        <begin position="170"/>
        <end position="183"/>
    </location>
</feature>
<keyword evidence="5" id="KW-0493">Microtubule</keyword>
<evidence type="ECO:0000256" key="7">
    <source>
        <dbReference type="ARBA" id="ARBA00023054"/>
    </source>
</evidence>
<dbReference type="InterPro" id="IPR022157">
    <property type="entry name" value="Dynactin"/>
</dbReference>
<dbReference type="PANTHER" id="PTHR18916:SF93">
    <property type="entry name" value="RESTIN HOMOLOG"/>
    <property type="match status" value="1"/>
</dbReference>
<dbReference type="SMART" id="SM01052">
    <property type="entry name" value="CAP_GLY"/>
    <property type="match status" value="1"/>
</dbReference>
<dbReference type="InterPro" id="IPR036859">
    <property type="entry name" value="CAP-Gly_dom_sf"/>
</dbReference>
<protein>
    <recommendedName>
        <fullName evidence="3">Dynactin subunit 1</fullName>
    </recommendedName>
</protein>
<dbReference type="Pfam" id="PF12455">
    <property type="entry name" value="Dynactin"/>
    <property type="match status" value="1"/>
</dbReference>
<evidence type="ECO:0000313" key="12">
    <source>
        <dbReference type="EMBL" id="CAG5107982.1"/>
    </source>
</evidence>
<dbReference type="EMBL" id="OU015566">
    <property type="protein sequence ID" value="CAG5107982.1"/>
    <property type="molecule type" value="Genomic_DNA"/>
</dbReference>
<dbReference type="InterPro" id="IPR000938">
    <property type="entry name" value="CAP-Gly_domain"/>
</dbReference>
<feature type="region of interest" description="Disordered" evidence="10">
    <location>
        <begin position="75"/>
        <end position="183"/>
    </location>
</feature>
<evidence type="ECO:0000256" key="5">
    <source>
        <dbReference type="ARBA" id="ARBA00022701"/>
    </source>
</evidence>
<keyword evidence="6" id="KW-0243">Dynein</keyword>
<dbReference type="PANTHER" id="PTHR18916">
    <property type="entry name" value="DYNACTIN 1-RELATED MICROTUBULE-BINDING"/>
    <property type="match status" value="1"/>
</dbReference>
<evidence type="ECO:0000256" key="9">
    <source>
        <dbReference type="SAM" id="Coils"/>
    </source>
</evidence>
<evidence type="ECO:0000256" key="1">
    <source>
        <dbReference type="ARBA" id="ARBA00004245"/>
    </source>
</evidence>
<keyword evidence="13" id="KW-1185">Reference proteome</keyword>
<feature type="coiled-coil region" evidence="9">
    <location>
        <begin position="245"/>
        <end position="457"/>
    </location>
</feature>
<feature type="compositionally biased region" description="Basic and acidic residues" evidence="10">
    <location>
        <begin position="121"/>
        <end position="131"/>
    </location>
</feature>
<keyword evidence="7 9" id="KW-0175">Coiled coil</keyword>
<evidence type="ECO:0000313" key="13">
    <source>
        <dbReference type="Proteomes" id="UP001158576"/>
    </source>
</evidence>
<dbReference type="Gene3D" id="2.30.30.190">
    <property type="entry name" value="CAP Gly-rich-like domain"/>
    <property type="match status" value="1"/>
</dbReference>